<feature type="compositionally biased region" description="Polar residues" evidence="6">
    <location>
        <begin position="312"/>
        <end position="334"/>
    </location>
</feature>
<evidence type="ECO:0000259" key="7">
    <source>
        <dbReference type="SMART" id="SM01341"/>
    </source>
</evidence>
<evidence type="ECO:0000256" key="4">
    <source>
        <dbReference type="ARBA" id="ARBA00023172"/>
    </source>
</evidence>
<protein>
    <submittedName>
        <fullName evidence="9 10">Breast cancer type 2 susceptibility protein homolog isoform X2</fullName>
    </submittedName>
</protein>
<feature type="region of interest" description="Disordered" evidence="6">
    <location>
        <begin position="1670"/>
        <end position="1835"/>
    </location>
</feature>
<dbReference type="SUPFAM" id="SSF81878">
    <property type="entry name" value="BRCA2 tower domain"/>
    <property type="match status" value="1"/>
</dbReference>
<dbReference type="InterPro" id="IPR015205">
    <property type="entry name" value="Tower_dom"/>
</dbReference>
<dbReference type="InterPro" id="IPR015188">
    <property type="entry name" value="BRCA2_OB_3"/>
</dbReference>
<feature type="compositionally biased region" description="Polar residues" evidence="6">
    <location>
        <begin position="1809"/>
        <end position="1825"/>
    </location>
</feature>
<keyword evidence="1" id="KW-0677">Repeat</keyword>
<feature type="domain" description="Tower" evidence="7">
    <location>
        <begin position="2252"/>
        <end position="2292"/>
    </location>
</feature>
<proteinExistence type="predicted"/>
<dbReference type="Proteomes" id="UP000504606">
    <property type="component" value="Unplaced"/>
</dbReference>
<dbReference type="GO" id="GO:0003677">
    <property type="term" value="F:DNA binding"/>
    <property type="evidence" value="ECO:0007669"/>
    <property type="project" value="UniProtKB-KW"/>
</dbReference>
<evidence type="ECO:0000313" key="8">
    <source>
        <dbReference type="Proteomes" id="UP000504606"/>
    </source>
</evidence>
<feature type="compositionally biased region" description="Polar residues" evidence="6">
    <location>
        <begin position="1734"/>
        <end position="1765"/>
    </location>
</feature>
<evidence type="ECO:0000256" key="1">
    <source>
        <dbReference type="ARBA" id="ARBA00022737"/>
    </source>
</evidence>
<dbReference type="SUPFAM" id="SSF81872">
    <property type="entry name" value="BRCA2 helical domain"/>
    <property type="match status" value="1"/>
</dbReference>
<feature type="region of interest" description="Disordered" evidence="6">
    <location>
        <begin position="2702"/>
        <end position="2721"/>
    </location>
</feature>
<dbReference type="RefSeq" id="XP_026284642.1">
    <property type="nucleotide sequence ID" value="XM_026428857.2"/>
</dbReference>
<keyword evidence="3" id="KW-0238">DNA-binding</keyword>
<dbReference type="InterPro" id="IPR036315">
    <property type="entry name" value="BRCA2_hlx_sf"/>
</dbReference>
<dbReference type="Gene3D" id="6.10.70.10">
    <property type="match status" value="1"/>
</dbReference>
<dbReference type="InterPro" id="IPR015252">
    <property type="entry name" value="BRCA2_hlx"/>
</dbReference>
<dbReference type="InterPro" id="IPR012340">
    <property type="entry name" value="NA-bd_OB-fold"/>
</dbReference>
<dbReference type="InterPro" id="IPR002093">
    <property type="entry name" value="BRCA2_repeat"/>
</dbReference>
<dbReference type="GO" id="GO:0000724">
    <property type="term" value="P:double-strand break repair via homologous recombination"/>
    <property type="evidence" value="ECO:0007669"/>
    <property type="project" value="InterPro"/>
</dbReference>
<dbReference type="Pfam" id="PF09169">
    <property type="entry name" value="BRCA-2_helical"/>
    <property type="match status" value="1"/>
</dbReference>
<dbReference type="Pfam" id="PF09104">
    <property type="entry name" value="BRCA-2_OB3"/>
    <property type="match status" value="1"/>
</dbReference>
<dbReference type="SUPFAM" id="SSF50249">
    <property type="entry name" value="Nucleic acid-binding proteins"/>
    <property type="match status" value="3"/>
</dbReference>
<accession>A0A6J1SUT9</accession>
<feature type="compositionally biased region" description="Polar residues" evidence="6">
    <location>
        <begin position="1847"/>
        <end position="1872"/>
    </location>
</feature>
<dbReference type="PANTHER" id="PTHR11289">
    <property type="entry name" value="BREAST CANCER TYPE 2 SUSCEPTIBILITY PROTEIN BRCA2"/>
    <property type="match status" value="1"/>
</dbReference>
<evidence type="ECO:0000256" key="5">
    <source>
        <dbReference type="ARBA" id="ARBA00023204"/>
    </source>
</evidence>
<name>A0A6J1SUT9_FRAOC</name>
<dbReference type="PROSITE" id="PS50138">
    <property type="entry name" value="BRCA2_REPEAT"/>
    <property type="match status" value="9"/>
</dbReference>
<dbReference type="Gene3D" id="2.40.50.140">
    <property type="entry name" value="Nucleic acid-binding proteins"/>
    <property type="match status" value="3"/>
</dbReference>
<feature type="compositionally biased region" description="Polar residues" evidence="6">
    <location>
        <begin position="2615"/>
        <end position="2644"/>
    </location>
</feature>
<keyword evidence="4" id="KW-0233">DNA recombination</keyword>
<evidence type="ECO:0000313" key="10">
    <source>
        <dbReference type="RefSeq" id="XP_052122218.1"/>
    </source>
</evidence>
<dbReference type="Pfam" id="PF00634">
    <property type="entry name" value="BRCA2"/>
    <property type="match status" value="7"/>
</dbReference>
<feature type="region of interest" description="Disordered" evidence="6">
    <location>
        <begin position="636"/>
        <end position="661"/>
    </location>
</feature>
<gene>
    <name evidence="9 10" type="primary">LOC113210742</name>
</gene>
<dbReference type="InterPro" id="IPR015187">
    <property type="entry name" value="BRCA2_OB_1"/>
</dbReference>
<feature type="compositionally biased region" description="Polar residues" evidence="6">
    <location>
        <begin position="2651"/>
        <end position="2666"/>
    </location>
</feature>
<dbReference type="SMART" id="SM01341">
    <property type="entry name" value="Tower"/>
    <property type="match status" value="1"/>
</dbReference>
<dbReference type="GO" id="GO:0006355">
    <property type="term" value="P:regulation of DNA-templated transcription"/>
    <property type="evidence" value="ECO:0007669"/>
    <property type="project" value="TreeGrafter"/>
</dbReference>
<feature type="compositionally biased region" description="Polar residues" evidence="6">
    <location>
        <begin position="636"/>
        <end position="657"/>
    </location>
</feature>
<dbReference type="GO" id="GO:0005634">
    <property type="term" value="C:nucleus"/>
    <property type="evidence" value="ECO:0007669"/>
    <property type="project" value="TreeGrafter"/>
</dbReference>
<evidence type="ECO:0000256" key="3">
    <source>
        <dbReference type="ARBA" id="ARBA00023125"/>
    </source>
</evidence>
<keyword evidence="2" id="KW-0227">DNA damage</keyword>
<keyword evidence="8" id="KW-1185">Reference proteome</keyword>
<feature type="region of interest" description="Disordered" evidence="6">
    <location>
        <begin position="307"/>
        <end position="352"/>
    </location>
</feature>
<feature type="compositionally biased region" description="Polar residues" evidence="6">
    <location>
        <begin position="1706"/>
        <end position="1727"/>
    </location>
</feature>
<keyword evidence="5" id="KW-0234">DNA repair</keyword>
<sequence length="2721" mass="297817">MEEEDIDPFLEYDEDKECATGALNEQEQAVCEEEGTQSNFRSSPVFNTPNFRFNSNHICRRSRIRKSTSNLPPQEFSLPLAGRSLENFISPQKSPENVFFSQQLETVQAVLEASVNEVAEEALSSHRSDSEEDIFVSLPSTAYSQQVIPSAINDLINCPQPADVSWTSSMATPLASNVTYSNLNTEERNVLLPSEDCGVPVKPRALFSTDANDTGDCHSLNISADADYLQNVQSEKFLKTPKFTKKLDLKACFESPLATTSVHQEGASSMKFPKLLNEISRGSPILSGSDFQRTPNHSLIEGDEDLFDNADETGNLSSHHSGSNKDCSAESTPNIGKRRKSPQDASPPHKQELSNADSFLQDISVTALEEVCKAQELRSALQSPAVTPEKEKQPDTKRKRLLFSTNLAACNSMEAVFKTPETKVKQEEEVSSTKVNSTDDIIPDDSFMEHLAAMNTSIFSEEFQPTTKVQLIKSSVSQMGKFSYSVDQQAEENFENSITKTEPKKIMKEIISSVLALESHSAPSSSKQRTVKSTGNLVAFSQLQGEMSEAPSEGNIPLERSLTAVNSEDHSVPNVDHSFLRVDTSPLPSAEFQTANGNQIKLSQKAIDKGLSVLKEAMKDIHPSSNNMLEAIPQTCSSEKQVTSTNTGKESNKSLSASFDDDQVKEEVKELLKLVNDGENFQPWHEIEDPGCNKLKEELQIKNSASDSQSSKSSVNAGCKNDVTSHIILGSSSHGFCTANGKSILVSEDKLAQAKKLLCETDDELMNLKSGNNDDCLDRPSINKMSCKVDRKRSSVEVKDSNYTTENKRVCLENVSSASKKEIEEKSKISSCSTLNSCGVNENSVSTHKIDIGIISMNISEEALNVVNNLFGNKPSLARWKPNDSSVELETSKGFSTACKAEEESEWNFNKSKIAQDASGLGPFGSENAEQTPFRTVNGNEVCISKPSVDKIRDHFPHSTKESLSDLKVGGFLIPIKDETKNTDDACFTSASGKRVAVSEMSMARVKNLFNDISAEDPNILSGFEKKLTVSKQAIKREEDQSESSVLTLKEINSQSNAQVGFSTASGKAVDISEDSFKKIKNLFDDIPIDSTSESEHLLRASSAPSNMLRDQNLSAQTCKSFAPVSKQCKRTSFGSRKSLKMSKPSPVKKVDNEIGSVVSSSMEGDADSPSKKGFLTASGKAVNVSEQALDKVKKIFSQFDLEMNCSESIADNGYGSTHIENNSTHNRNNSSKEYTVQGFSTASGRSVSISKEALNKVQGIFNEELLPPGHLGIEGKAKASVTAPKLSNTAASKITTKQKEISEGTFNMAGFSTAGGKAVQISKEAMTKVKNIFNDLPNDSMSECCNDNPVLSSSTNKCEIVAQNSTDFMMGAFSTAGGKSVHISKKALSKAQSLFENLPFDSSVDSEENNSSDPNRNKSSENHVTLPENCAGSSTELVGFSTAAGKAVPVSKEAMEKARYLLDESPSESLNMVQNSALLKTSVPAEPKYSFNSPHKTSCFTTAGGKSVHISKEALKKAENLFEELPLQATNTTGSHVLSVSDMKFGTTNSVSNDSGVGLSFESFSKSLRSNTSLAKTAGANAVNVSCFPSNNKENQNVSLNQDSKIYVSMEMPKSSLTQEITASTAAFLADDEFFDEAESMDVAANALRTIKTSPSMVSDRFNSLKPILSSAPENKSQPPAPTSPILVRSDSMGTRRRTRKGRLSLSSNSSVDRQPVLSENCNKSRFSLPPKITSTEPSPLTNSVLNRESSGCRMNSKCNQDITRTSDVKETSKLPPSRKLFDHGGTSSAELDTPNAKSIGIAPLRESSATPTSTSSDKQTSEVTKPLHQAPLIKRTLARNLSCSASGFKTPYKTTNNKEPLKRSPSSPAQNEPEAKKRKSATNLYVSHILYSSFESTPSGSRDLRPEVAEMRRRAAEEQKQLVENFAELKGELLKPRIGIWFANRSGNNPCVERRKMIDFGRPANFLSHELFEMGLQTAVVSINADTAAEFRFSAWDYYSEDICKENVAGLPVGDGALLVLDAQGTAGVEEFTRAFLASPGVDPSLVPRGWVKNHYRWIVWKLAALERTLPYQFGKRCLLPHTLMLQLKYRYDREVDRCQRPALCRILEHDDSAAKRIVFCVAGIIGGKDSKSPQVELELTDGWYSIIATIDPDMQHRVRKGMIKVGTKLITHGAELVNCSEGCSPLQASPDIRLKLCSNSTRRARWYTKLGFQDNPGPIKIDLDSILSSGGVVSCFSAYVARVYPIVYMEKTEERTVVRSQRAESKEMTKSEKKRQQLAEVVYSQVQNELQLEHSKKKIKSVKCSLKNLSSITSGEELCNILESSADPLSVQCMLNEEQKGIIADYQRLRQEELRSEMEARVHLKLSGKSDKERQVTAILKVRLIDCSSSKSCSAMLSVWRPSEDISSVFKEGQKITIFSAVASGLRCGDLQLSASRSTRYHVDNSSEIKSDLVRTVFPLDLSSLTISSPRFGELDIVGIVIRVTPAPQTPGNTTNFQTAYVSDSQYNILGITFWEGIKVFAVEDLITPRALIAATNLQWRAGSGNKAIPSVYVSEFSFFTTNPKPAYLHTALQNLRRSISNDIKMFCKTCDDKLDKILSSPAGYPRIPNAVQPSSTEQNTPVSTSTSALHHESNPNSSSELEVKAQQRLSVDSQFESPSSAGISPAVEKRIAKLEKYGDPPPISPILICQPRRSLKKAFKAPRRTDSPSSLVCKKKD</sequence>
<evidence type="ECO:0000256" key="6">
    <source>
        <dbReference type="SAM" id="MobiDB-lite"/>
    </source>
</evidence>
<reference evidence="9 10" key="1">
    <citation type="submission" date="2025-04" db="UniProtKB">
        <authorList>
            <consortium name="RefSeq"/>
        </authorList>
    </citation>
    <scope>IDENTIFICATION</scope>
    <source>
        <tissue evidence="9 10">Whole organism</tissue>
    </source>
</reference>
<feature type="region of interest" description="Disordered" evidence="6">
    <location>
        <begin position="2609"/>
        <end position="2668"/>
    </location>
</feature>
<evidence type="ECO:0000313" key="9">
    <source>
        <dbReference type="RefSeq" id="XP_026284642.1"/>
    </source>
</evidence>
<dbReference type="Pfam" id="PF09103">
    <property type="entry name" value="BRCA-2_OB1"/>
    <property type="match status" value="1"/>
</dbReference>
<feature type="region of interest" description="Disordered" evidence="6">
    <location>
        <begin position="1401"/>
        <end position="1427"/>
    </location>
</feature>
<dbReference type="RefSeq" id="XP_052122218.1">
    <property type="nucleotide sequence ID" value="XM_052266258.1"/>
</dbReference>
<feature type="region of interest" description="Disordered" evidence="6">
    <location>
        <begin position="1847"/>
        <end position="1882"/>
    </location>
</feature>
<dbReference type="InterPro" id="IPR015525">
    <property type="entry name" value="BRCA2"/>
</dbReference>
<dbReference type="Pfam" id="PF21318">
    <property type="entry name" value="BRCA2DBD_OB2"/>
    <property type="match status" value="1"/>
</dbReference>
<dbReference type="GeneID" id="113210742"/>
<dbReference type="PANTHER" id="PTHR11289:SF0">
    <property type="entry name" value="BREAST CANCER TYPE 2 SUSCEPTIBILITY PROTEIN"/>
    <property type="match status" value="1"/>
</dbReference>
<dbReference type="KEGG" id="foc:113210742"/>
<dbReference type="CDD" id="cd04493">
    <property type="entry name" value="BRCA2DBD_OB1"/>
    <property type="match status" value="1"/>
</dbReference>
<evidence type="ECO:0000256" key="2">
    <source>
        <dbReference type="ARBA" id="ARBA00022763"/>
    </source>
</evidence>
<organism evidence="8 9">
    <name type="scientific">Frankliniella occidentalis</name>
    <name type="common">Western flower thrips</name>
    <name type="synonym">Euthrips occidentalis</name>
    <dbReference type="NCBI Taxonomy" id="133901"/>
    <lineage>
        <taxon>Eukaryota</taxon>
        <taxon>Metazoa</taxon>
        <taxon>Ecdysozoa</taxon>
        <taxon>Arthropoda</taxon>
        <taxon>Hexapoda</taxon>
        <taxon>Insecta</taxon>
        <taxon>Pterygota</taxon>
        <taxon>Neoptera</taxon>
        <taxon>Paraneoptera</taxon>
        <taxon>Thysanoptera</taxon>
        <taxon>Terebrantia</taxon>
        <taxon>Thripoidea</taxon>
        <taxon>Thripidae</taxon>
        <taxon>Frankliniella</taxon>
    </lineage>
</organism>